<comment type="caution">
    <text evidence="1">The sequence shown here is derived from an EMBL/GenBank/DDBJ whole genome shotgun (WGS) entry which is preliminary data.</text>
</comment>
<accession>A0A176S7C5</accession>
<keyword evidence="2" id="KW-1185">Reference proteome</keyword>
<evidence type="ECO:0000313" key="2">
    <source>
        <dbReference type="Proteomes" id="UP000076962"/>
    </source>
</evidence>
<sequence length="96" mass="11287">MANQTSEVLETFFEETIQNMERQFTSHEFFLKLAHAHQNEYVAALASYTSPFKDLHYDLVKRLRKLDGKLISLQKTDYPSRDIFGIASTTTLWRKK</sequence>
<name>A0A176S7C5_9GAMM</name>
<reference evidence="1 2" key="1">
    <citation type="submission" date="2016-05" db="EMBL/GenBank/DDBJ databases">
        <title>Single-cell genome of chain-forming Candidatus Thiomargarita nelsonii and comparison to other large sulfur-oxidizing bacteria.</title>
        <authorList>
            <person name="Winkel M."/>
            <person name="Salman V."/>
            <person name="Woyke T."/>
            <person name="Schulz-Vogt H."/>
            <person name="Richter M."/>
            <person name="Flood B."/>
            <person name="Bailey J."/>
            <person name="Amann R."/>
            <person name="Mussmann M."/>
        </authorList>
    </citation>
    <scope>NUCLEOTIDE SEQUENCE [LARGE SCALE GENOMIC DNA]</scope>
    <source>
        <strain evidence="1 2">THI036</strain>
    </source>
</reference>
<dbReference type="EMBL" id="LUTY01000120">
    <property type="protein sequence ID" value="OAD23877.1"/>
    <property type="molecule type" value="Genomic_DNA"/>
</dbReference>
<gene>
    <name evidence="1" type="ORF">THIOM_000278</name>
</gene>
<dbReference type="Proteomes" id="UP000076962">
    <property type="component" value="Unassembled WGS sequence"/>
</dbReference>
<protein>
    <submittedName>
        <fullName evidence="1">Uncharacterized protein</fullName>
    </submittedName>
</protein>
<proteinExistence type="predicted"/>
<evidence type="ECO:0000313" key="1">
    <source>
        <dbReference type="EMBL" id="OAD23877.1"/>
    </source>
</evidence>
<organism evidence="1 2">
    <name type="scientific">Candidatus Thiomargarita nelsonii</name>
    <dbReference type="NCBI Taxonomy" id="1003181"/>
    <lineage>
        <taxon>Bacteria</taxon>
        <taxon>Pseudomonadati</taxon>
        <taxon>Pseudomonadota</taxon>
        <taxon>Gammaproteobacteria</taxon>
        <taxon>Thiotrichales</taxon>
        <taxon>Thiotrichaceae</taxon>
        <taxon>Thiomargarita</taxon>
    </lineage>
</organism>
<dbReference type="AlphaFoldDB" id="A0A176S7C5"/>